<dbReference type="AlphaFoldDB" id="A0A397WEB1"/>
<evidence type="ECO:0000313" key="2">
    <source>
        <dbReference type="EMBL" id="RIB30966.1"/>
    </source>
</evidence>
<gene>
    <name evidence="2" type="ORF">C2G38_2151080</name>
</gene>
<keyword evidence="3" id="KW-1185">Reference proteome</keyword>
<evidence type="ECO:0000313" key="3">
    <source>
        <dbReference type="Proteomes" id="UP000266673"/>
    </source>
</evidence>
<name>A0A397WEB1_9GLOM</name>
<reference evidence="2 3" key="1">
    <citation type="submission" date="2018-06" db="EMBL/GenBank/DDBJ databases">
        <title>Comparative genomics reveals the genomic features of Rhizophagus irregularis, R. cerebriforme, R. diaphanum and Gigaspora rosea, and their symbiotic lifestyle signature.</title>
        <authorList>
            <person name="Morin E."/>
            <person name="San Clemente H."/>
            <person name="Chen E.C.H."/>
            <person name="De La Providencia I."/>
            <person name="Hainaut M."/>
            <person name="Kuo A."/>
            <person name="Kohler A."/>
            <person name="Murat C."/>
            <person name="Tang N."/>
            <person name="Roy S."/>
            <person name="Loubradou J."/>
            <person name="Henrissat B."/>
            <person name="Grigoriev I.V."/>
            <person name="Corradi N."/>
            <person name="Roux C."/>
            <person name="Martin F.M."/>
        </authorList>
    </citation>
    <scope>NUCLEOTIDE SEQUENCE [LARGE SCALE GENOMIC DNA]</scope>
    <source>
        <strain evidence="2 3">DAOM 194757</strain>
    </source>
</reference>
<dbReference type="Proteomes" id="UP000266673">
    <property type="component" value="Unassembled WGS sequence"/>
</dbReference>
<organism evidence="2 3">
    <name type="scientific">Gigaspora rosea</name>
    <dbReference type="NCBI Taxonomy" id="44941"/>
    <lineage>
        <taxon>Eukaryota</taxon>
        <taxon>Fungi</taxon>
        <taxon>Fungi incertae sedis</taxon>
        <taxon>Mucoromycota</taxon>
        <taxon>Glomeromycotina</taxon>
        <taxon>Glomeromycetes</taxon>
        <taxon>Diversisporales</taxon>
        <taxon>Gigasporaceae</taxon>
        <taxon>Gigaspora</taxon>
    </lineage>
</organism>
<accession>A0A397WEB1</accession>
<protein>
    <submittedName>
        <fullName evidence="2">Uncharacterized protein</fullName>
    </submittedName>
</protein>
<sequence>MEPIDANKSLIQYLGSIDNLPSEIYYHFTELTNKDQEIEQYSIFYDSFIPVLSLNCLYDGIPLEKDNDCSVMESVYKNQDTEDNDSDSEVKNRNKDEQTGNYIVKKKQCCVSHVITEFENKEIKKYL</sequence>
<feature type="compositionally biased region" description="Basic and acidic residues" evidence="1">
    <location>
        <begin position="88"/>
        <end position="97"/>
    </location>
</feature>
<dbReference type="EMBL" id="QKWP01000001">
    <property type="protein sequence ID" value="RIB30966.1"/>
    <property type="molecule type" value="Genomic_DNA"/>
</dbReference>
<comment type="caution">
    <text evidence="2">The sequence shown here is derived from an EMBL/GenBank/DDBJ whole genome shotgun (WGS) entry which is preliminary data.</text>
</comment>
<evidence type="ECO:0000256" key="1">
    <source>
        <dbReference type="SAM" id="MobiDB-lite"/>
    </source>
</evidence>
<dbReference type="Gene3D" id="6.10.140.1740">
    <property type="match status" value="1"/>
</dbReference>
<feature type="region of interest" description="Disordered" evidence="1">
    <location>
        <begin position="77"/>
        <end position="97"/>
    </location>
</feature>
<proteinExistence type="predicted"/>